<dbReference type="EMBL" id="BARU01019847">
    <property type="protein sequence ID" value="GAH57566.1"/>
    <property type="molecule type" value="Genomic_DNA"/>
</dbReference>
<keyword evidence="1" id="KW-0472">Membrane</keyword>
<organism evidence="2">
    <name type="scientific">marine sediment metagenome</name>
    <dbReference type="NCBI Taxonomy" id="412755"/>
    <lineage>
        <taxon>unclassified sequences</taxon>
        <taxon>metagenomes</taxon>
        <taxon>ecological metagenomes</taxon>
    </lineage>
</organism>
<dbReference type="AlphaFoldDB" id="X1GI37"/>
<name>X1GI37_9ZZZZ</name>
<proteinExistence type="predicted"/>
<feature type="transmembrane region" description="Helical" evidence="1">
    <location>
        <begin position="20"/>
        <end position="50"/>
    </location>
</feature>
<reference evidence="2" key="1">
    <citation type="journal article" date="2014" name="Front. Microbiol.">
        <title>High frequency of phylogenetically diverse reductive dehalogenase-homologous genes in deep subseafloor sedimentary metagenomes.</title>
        <authorList>
            <person name="Kawai M."/>
            <person name="Futagami T."/>
            <person name="Toyoda A."/>
            <person name="Takaki Y."/>
            <person name="Nishi S."/>
            <person name="Hori S."/>
            <person name="Arai W."/>
            <person name="Tsubouchi T."/>
            <person name="Morono Y."/>
            <person name="Uchiyama I."/>
            <person name="Ito T."/>
            <person name="Fujiyama A."/>
            <person name="Inagaki F."/>
            <person name="Takami H."/>
        </authorList>
    </citation>
    <scope>NUCLEOTIDE SEQUENCE</scope>
    <source>
        <strain evidence="2">Expedition CK06-06</strain>
    </source>
</reference>
<evidence type="ECO:0000256" key="1">
    <source>
        <dbReference type="SAM" id="Phobius"/>
    </source>
</evidence>
<evidence type="ECO:0000313" key="2">
    <source>
        <dbReference type="EMBL" id="GAH57566.1"/>
    </source>
</evidence>
<protein>
    <submittedName>
        <fullName evidence="2">Uncharacterized protein</fullName>
    </submittedName>
</protein>
<accession>X1GI37</accession>
<keyword evidence="1" id="KW-1133">Transmembrane helix</keyword>
<gene>
    <name evidence="2" type="ORF">S03H2_32657</name>
</gene>
<comment type="caution">
    <text evidence="2">The sequence shown here is derived from an EMBL/GenBank/DDBJ whole genome shotgun (WGS) entry which is preliminary data.</text>
</comment>
<sequence>MEFFYLLTAQERFTPIIFLIVFYVMGFAEWPIIIFGLIDLGFGLWTLIALRLDRSKKKG</sequence>
<keyword evidence="1" id="KW-0812">Transmembrane</keyword>